<dbReference type="PATRIC" id="fig|396597.7.peg.4981"/>
<gene>
    <name evidence="1" type="ORF">BamMEX5DRAFT_3067</name>
</gene>
<proteinExistence type="predicted"/>
<accession>B1T5K1</accession>
<sequence length="165" mass="18664">MVMPFHQSANDSSCHERFPTPYAAATSAPNLKRDAPLRYPGVTTDYAGGKQTWDRAAVANHIGVAFDWAAAQGLKPTRIVVAEFGCMRLWPDCGTYLKDVMHAVDARGGHWAFYSFREDVWDGMDYELPASLKPGRFYWLAENGKRDRLPRDEQLMRILEAGMKH</sequence>
<evidence type="ECO:0000313" key="2">
    <source>
        <dbReference type="Proteomes" id="UP000004814"/>
    </source>
</evidence>
<evidence type="ECO:0000313" key="1">
    <source>
        <dbReference type="EMBL" id="EDT41172.1"/>
    </source>
</evidence>
<dbReference type="AlphaFoldDB" id="B1T5K1"/>
<reference evidence="1 2" key="1">
    <citation type="submission" date="2008-03" db="EMBL/GenBank/DDBJ databases">
        <title>Sequencing of the draft genome and assembly of Burkholderia ambifaria MEX-5.</title>
        <authorList>
            <consortium name="US DOE Joint Genome Institute (JGI-PGF)"/>
            <person name="Copeland A."/>
            <person name="Lucas S."/>
            <person name="Lapidus A."/>
            <person name="Glavina del Rio T."/>
            <person name="Dalin E."/>
            <person name="Tice H."/>
            <person name="Bruce D."/>
            <person name="Goodwin L."/>
            <person name="Pitluck S."/>
            <person name="Larimer F."/>
            <person name="Land M.L."/>
            <person name="Hauser L."/>
            <person name="Tiedje J."/>
            <person name="Richardson P."/>
        </authorList>
    </citation>
    <scope>NUCLEOTIDE SEQUENCE [LARGE SCALE GENOMIC DNA]</scope>
    <source>
        <strain evidence="1 2">MEX-5</strain>
    </source>
</reference>
<dbReference type="EMBL" id="ABLK01000088">
    <property type="protein sequence ID" value="EDT41172.1"/>
    <property type="molecule type" value="Genomic_DNA"/>
</dbReference>
<evidence type="ECO:0008006" key="3">
    <source>
        <dbReference type="Google" id="ProtNLM"/>
    </source>
</evidence>
<dbReference type="SUPFAM" id="SSF51445">
    <property type="entry name" value="(Trans)glycosidases"/>
    <property type="match status" value="1"/>
</dbReference>
<dbReference type="Gene3D" id="3.20.20.80">
    <property type="entry name" value="Glycosidases"/>
    <property type="match status" value="1"/>
</dbReference>
<dbReference type="InterPro" id="IPR017853">
    <property type="entry name" value="GH"/>
</dbReference>
<protein>
    <recommendedName>
        <fullName evidence="3">Glycoside hydrolase family 5 domain-containing protein</fullName>
    </recommendedName>
</protein>
<name>B1T5K1_9BURK</name>
<dbReference type="Proteomes" id="UP000004814">
    <property type="component" value="Unassembled WGS sequence"/>
</dbReference>
<comment type="caution">
    <text evidence="1">The sequence shown here is derived from an EMBL/GenBank/DDBJ whole genome shotgun (WGS) entry which is preliminary data.</text>
</comment>
<organism evidence="1 2">
    <name type="scientific">Burkholderia ambifaria MEX-5</name>
    <dbReference type="NCBI Taxonomy" id="396597"/>
    <lineage>
        <taxon>Bacteria</taxon>
        <taxon>Pseudomonadati</taxon>
        <taxon>Pseudomonadota</taxon>
        <taxon>Betaproteobacteria</taxon>
        <taxon>Burkholderiales</taxon>
        <taxon>Burkholderiaceae</taxon>
        <taxon>Burkholderia</taxon>
        <taxon>Burkholderia cepacia complex</taxon>
    </lineage>
</organism>